<feature type="transmembrane region" description="Helical" evidence="8">
    <location>
        <begin position="351"/>
        <end position="372"/>
    </location>
</feature>
<feature type="transmembrane region" description="Helical" evidence="8">
    <location>
        <begin position="247"/>
        <end position="267"/>
    </location>
</feature>
<keyword evidence="10" id="KW-1185">Reference proteome</keyword>
<dbReference type="KEGG" id="ker:91107402"/>
<evidence type="ECO:0000256" key="1">
    <source>
        <dbReference type="ARBA" id="ARBA00004141"/>
    </source>
</evidence>
<feature type="transmembrane region" description="Helical" evidence="8">
    <location>
        <begin position="379"/>
        <end position="400"/>
    </location>
</feature>
<keyword evidence="4 8" id="KW-1133">Transmembrane helix</keyword>
<dbReference type="AlphaFoldDB" id="A0AAX4KXY2"/>
<keyword evidence="5 8" id="KW-0472">Membrane</keyword>
<dbReference type="FunFam" id="1.20.1250.20:FF:000064">
    <property type="entry name" value="MFS allantoate transporter"/>
    <property type="match status" value="1"/>
</dbReference>
<feature type="transmembrane region" description="Helical" evidence="8">
    <location>
        <begin position="438"/>
        <end position="459"/>
    </location>
</feature>
<feature type="transmembrane region" description="Helical" evidence="8">
    <location>
        <begin position="471"/>
        <end position="491"/>
    </location>
</feature>
<organism evidence="9 10">
    <name type="scientific">Kwoniella europaea PYCC6329</name>
    <dbReference type="NCBI Taxonomy" id="1423913"/>
    <lineage>
        <taxon>Eukaryota</taxon>
        <taxon>Fungi</taxon>
        <taxon>Dikarya</taxon>
        <taxon>Basidiomycota</taxon>
        <taxon>Agaricomycotina</taxon>
        <taxon>Tremellomycetes</taxon>
        <taxon>Tremellales</taxon>
        <taxon>Cryptococcaceae</taxon>
        <taxon>Kwoniella</taxon>
    </lineage>
</organism>
<dbReference type="Gene3D" id="1.20.1250.20">
    <property type="entry name" value="MFS general substrate transporter like domains"/>
    <property type="match status" value="2"/>
</dbReference>
<feature type="transmembrane region" description="Helical" evidence="8">
    <location>
        <begin position="406"/>
        <end position="426"/>
    </location>
</feature>
<feature type="region of interest" description="Disordered" evidence="7">
    <location>
        <begin position="1"/>
        <end position="21"/>
    </location>
</feature>
<evidence type="ECO:0000313" key="10">
    <source>
        <dbReference type="Proteomes" id="UP001358614"/>
    </source>
</evidence>
<evidence type="ECO:0000313" key="9">
    <source>
        <dbReference type="EMBL" id="WWD10465.1"/>
    </source>
</evidence>
<dbReference type="InterPro" id="IPR011701">
    <property type="entry name" value="MFS"/>
</dbReference>
<keyword evidence="3 8" id="KW-0812">Transmembrane</keyword>
<dbReference type="GO" id="GO:0022857">
    <property type="term" value="F:transmembrane transporter activity"/>
    <property type="evidence" value="ECO:0007669"/>
    <property type="project" value="InterPro"/>
</dbReference>
<dbReference type="PANTHER" id="PTHR43791:SF59">
    <property type="entry name" value="TRANSPORTER, PUTATIVE (AFU_ORTHOLOGUE AFUA_1G06550)-RELATED"/>
    <property type="match status" value="1"/>
</dbReference>
<evidence type="ECO:0000256" key="6">
    <source>
        <dbReference type="ARBA" id="ARBA00037968"/>
    </source>
</evidence>
<feature type="transmembrane region" description="Helical" evidence="8">
    <location>
        <begin position="182"/>
        <end position="203"/>
    </location>
</feature>
<protein>
    <recommendedName>
        <fullName evidence="11">Major facilitator superfamily (MFS) profile domain-containing protein</fullName>
    </recommendedName>
</protein>
<dbReference type="Proteomes" id="UP001358614">
    <property type="component" value="Chromosome 3"/>
</dbReference>
<dbReference type="InterPro" id="IPR036259">
    <property type="entry name" value="MFS_trans_sf"/>
</dbReference>
<feature type="transmembrane region" description="Helical" evidence="8">
    <location>
        <begin position="124"/>
        <end position="147"/>
    </location>
</feature>
<proteinExistence type="inferred from homology"/>
<evidence type="ECO:0000256" key="2">
    <source>
        <dbReference type="ARBA" id="ARBA00022448"/>
    </source>
</evidence>
<evidence type="ECO:0000256" key="4">
    <source>
        <dbReference type="ARBA" id="ARBA00022989"/>
    </source>
</evidence>
<dbReference type="SUPFAM" id="SSF103473">
    <property type="entry name" value="MFS general substrate transporter"/>
    <property type="match status" value="1"/>
</dbReference>
<comment type="similarity">
    <text evidence="6">Belongs to the major facilitator superfamily. Allantoate permease family.</text>
</comment>
<dbReference type="EMBL" id="CP144091">
    <property type="protein sequence ID" value="WWD10465.1"/>
    <property type="molecule type" value="Genomic_DNA"/>
</dbReference>
<reference evidence="9 10" key="1">
    <citation type="submission" date="2024-01" db="EMBL/GenBank/DDBJ databases">
        <title>Comparative genomics of Cryptococcus and Kwoniella reveals pathogenesis evolution and contrasting modes of karyotype evolution via chromosome fusion or intercentromeric recombination.</title>
        <authorList>
            <person name="Coelho M.A."/>
            <person name="David-Palma M."/>
            <person name="Shea T."/>
            <person name="Bowers K."/>
            <person name="McGinley-Smith S."/>
            <person name="Mohammad A.W."/>
            <person name="Gnirke A."/>
            <person name="Yurkov A.M."/>
            <person name="Nowrousian M."/>
            <person name="Sun S."/>
            <person name="Cuomo C.A."/>
            <person name="Heitman J."/>
        </authorList>
    </citation>
    <scope>NUCLEOTIDE SEQUENCE [LARGE SCALE GENOMIC DNA]</scope>
    <source>
        <strain evidence="9 10">PYCC6329</strain>
    </source>
</reference>
<evidence type="ECO:0000256" key="8">
    <source>
        <dbReference type="SAM" id="Phobius"/>
    </source>
</evidence>
<keyword evidence="2" id="KW-0813">Transport</keyword>
<accession>A0AAX4KXY2</accession>
<feature type="transmembrane region" description="Helical" evidence="8">
    <location>
        <begin position="315"/>
        <end position="345"/>
    </location>
</feature>
<evidence type="ECO:0000256" key="7">
    <source>
        <dbReference type="SAM" id="MobiDB-lite"/>
    </source>
</evidence>
<evidence type="ECO:0008006" key="11">
    <source>
        <dbReference type="Google" id="ProtNLM"/>
    </source>
</evidence>
<comment type="subcellular location">
    <subcellularLocation>
        <location evidence="1">Membrane</location>
        <topology evidence="1">Multi-pass membrane protein</topology>
    </subcellularLocation>
</comment>
<dbReference type="RefSeq" id="XP_066088432.1">
    <property type="nucleotide sequence ID" value="XM_066232335.1"/>
</dbReference>
<evidence type="ECO:0000256" key="3">
    <source>
        <dbReference type="ARBA" id="ARBA00022692"/>
    </source>
</evidence>
<dbReference type="GO" id="GO:0016020">
    <property type="term" value="C:membrane"/>
    <property type="evidence" value="ECO:0007669"/>
    <property type="project" value="UniProtKB-SubCell"/>
</dbReference>
<dbReference type="Pfam" id="PF07690">
    <property type="entry name" value="MFS_1"/>
    <property type="match status" value="1"/>
</dbReference>
<dbReference type="PANTHER" id="PTHR43791">
    <property type="entry name" value="PERMEASE-RELATED"/>
    <property type="match status" value="1"/>
</dbReference>
<evidence type="ECO:0000256" key="5">
    <source>
        <dbReference type="ARBA" id="ARBA00023136"/>
    </source>
</evidence>
<dbReference type="GeneID" id="91107402"/>
<feature type="transmembrane region" description="Helical" evidence="8">
    <location>
        <begin position="215"/>
        <end position="235"/>
    </location>
</feature>
<name>A0AAX4KXY2_9TREE</name>
<feature type="transmembrane region" description="Helical" evidence="8">
    <location>
        <begin position="154"/>
        <end position="176"/>
    </location>
</feature>
<sequence length="528" mass="58222">MSQPISEGLAPSHPDSKEKTLGSHNVAVLDTDFDNDNEKNIHHASGSGSANSKDRDLDLLEHAEKIDLSQVDPAVLKRVLWKIDLVLMPVMMFCEFFQFLDKSSISYAKLFGITDATGMVGQQFAWLGSIFYIGYLFWQPFTAFLLVRIPIRMHLTVIVCLWGVILGCMAACKNFASLAALRFLLGMAESAMIPILGTITGMFYTREEQATRVGIWFGSVGPSQIFGGLIAYGMYSLKSNVIEKWQFIFILLGPVTFAFGIYIAIVIPTSPATAWFLSPQERLIALERIRHNKTGTATTKFKMNQVYQAFKDPRIYLAALSVLCASIPNGGISSFGATIIAGFGFDTKETTLVGMSTGASETVAMAVAVILSRKMKMRALPAIICIGVAIVGAAIMVGSHNRNAQMAGYCLVFWWATGQMLFIPLMQSMVSGHTKRSMFYALYQIGYATGNIVGAQIYRVKDGPAYIPAKITILVTISLHAATLGAIALIHKYWNNQNAKKVQHVIEEENIEFKDRTDKEIPSFVYPY</sequence>
<gene>
    <name evidence="9" type="ORF">V865_008601</name>
</gene>